<protein>
    <recommendedName>
        <fullName evidence="10">Phospholipid/glycerol acyltransferase domain-containing protein</fullName>
    </recommendedName>
</protein>
<keyword evidence="4" id="KW-0443">Lipid metabolism</keyword>
<dbReference type="Proteomes" id="UP000279259">
    <property type="component" value="Unassembled WGS sequence"/>
</dbReference>
<feature type="region of interest" description="Disordered" evidence="7">
    <location>
        <begin position="1"/>
        <end position="39"/>
    </location>
</feature>
<dbReference type="GO" id="GO:0016746">
    <property type="term" value="F:acyltransferase activity"/>
    <property type="evidence" value="ECO:0007669"/>
    <property type="project" value="UniProtKB-KW"/>
</dbReference>
<keyword evidence="1" id="KW-0808">Transferase</keyword>
<gene>
    <name evidence="8" type="ORF">EHS25_002738</name>
</gene>
<evidence type="ECO:0000256" key="5">
    <source>
        <dbReference type="ARBA" id="ARBA00023136"/>
    </source>
</evidence>
<keyword evidence="3" id="KW-1133">Transmembrane helix</keyword>
<evidence type="ECO:0000256" key="6">
    <source>
        <dbReference type="ARBA" id="ARBA00023315"/>
    </source>
</evidence>
<organism evidence="8 9">
    <name type="scientific">Saitozyma podzolica</name>
    <dbReference type="NCBI Taxonomy" id="1890683"/>
    <lineage>
        <taxon>Eukaryota</taxon>
        <taxon>Fungi</taxon>
        <taxon>Dikarya</taxon>
        <taxon>Basidiomycota</taxon>
        <taxon>Agaricomycotina</taxon>
        <taxon>Tremellomycetes</taxon>
        <taxon>Tremellales</taxon>
        <taxon>Trimorphomycetaceae</taxon>
        <taxon>Saitozyma</taxon>
    </lineage>
</organism>
<feature type="compositionally biased region" description="Low complexity" evidence="7">
    <location>
        <begin position="25"/>
        <end position="37"/>
    </location>
</feature>
<evidence type="ECO:0000256" key="7">
    <source>
        <dbReference type="SAM" id="MobiDB-lite"/>
    </source>
</evidence>
<dbReference type="EMBL" id="RSCD01000015">
    <property type="protein sequence ID" value="RSH89072.1"/>
    <property type="molecule type" value="Genomic_DNA"/>
</dbReference>
<keyword evidence="2" id="KW-0812">Transmembrane</keyword>
<evidence type="ECO:0000313" key="9">
    <source>
        <dbReference type="Proteomes" id="UP000279259"/>
    </source>
</evidence>
<dbReference type="PANTHER" id="PTHR23063:SF60">
    <property type="entry name" value="LYSOPHOSPHATIDIC ACID:OLEOYL-COA ACYLTRANSFERASE 1"/>
    <property type="match status" value="1"/>
</dbReference>
<comment type="caution">
    <text evidence="8">The sequence shown here is derived from an EMBL/GenBank/DDBJ whole genome shotgun (WGS) entry which is preliminary data.</text>
</comment>
<keyword evidence="5" id="KW-0472">Membrane</keyword>
<evidence type="ECO:0000256" key="4">
    <source>
        <dbReference type="ARBA" id="ARBA00023098"/>
    </source>
</evidence>
<name>A0A427YDC5_9TREE</name>
<feature type="compositionally biased region" description="Polar residues" evidence="7">
    <location>
        <begin position="201"/>
        <end position="214"/>
    </location>
</feature>
<accession>A0A427YDC5</accession>
<keyword evidence="6" id="KW-0012">Acyltransferase</keyword>
<evidence type="ECO:0000313" key="8">
    <source>
        <dbReference type="EMBL" id="RSH89072.1"/>
    </source>
</evidence>
<sequence>MEKFSKWRDPATGIQVSSHPPNAPIAPNGPTAPTAPTLSNTPRVLQHYRQRKSSITVTLAAFPPDRPPLKHLADLHSPPHAVLARARPGSRRASRCGSAAACAARRWRCAGIYTRAAVAPRGLRAVHSADHPTRPVTDGILVDPDRDGLSEAGGVKQIVDRSPRRGDLIVANWTSYVDVLYLAFRYNPTFLLPIFAPIETATPSRPSTGRHTGTGSAALSTSLPSPSLLGYLPVPLGGMLARTGSLPEEHPTAPRGMYKTLKDARRRERGPVVLFPEGTTGNGRALLKFADGTLAEGDLGGYDEGIVWIKFFRHSAPTAFAGSATCPLPRPLRHLLTTLIWTPTPFQRRTLTVRTLHPAASPSSPSFLPTEILASAPGGLEGVGKDGTGVWREAIATVMAETGRVRRVRGMGWVEKSAFLEYWSNTKRR</sequence>
<dbReference type="GO" id="GO:0006629">
    <property type="term" value="P:lipid metabolic process"/>
    <property type="evidence" value="ECO:0007669"/>
    <property type="project" value="UniProtKB-KW"/>
</dbReference>
<evidence type="ECO:0000256" key="1">
    <source>
        <dbReference type="ARBA" id="ARBA00022679"/>
    </source>
</evidence>
<dbReference type="PANTHER" id="PTHR23063">
    <property type="entry name" value="PHOSPHOLIPID ACYLTRANSFERASE"/>
    <property type="match status" value="1"/>
</dbReference>
<dbReference type="OrthoDB" id="272512at2759"/>
<reference evidence="8 9" key="1">
    <citation type="submission" date="2018-11" db="EMBL/GenBank/DDBJ databases">
        <title>Genome sequence of Saitozyma podzolica DSM 27192.</title>
        <authorList>
            <person name="Aliyu H."/>
            <person name="Gorte O."/>
            <person name="Ochsenreither K."/>
        </authorList>
    </citation>
    <scope>NUCLEOTIDE SEQUENCE [LARGE SCALE GENOMIC DNA]</scope>
    <source>
        <strain evidence="8 9">DSM 27192</strain>
    </source>
</reference>
<evidence type="ECO:0000256" key="3">
    <source>
        <dbReference type="ARBA" id="ARBA00022989"/>
    </source>
</evidence>
<proteinExistence type="predicted"/>
<keyword evidence="9" id="KW-1185">Reference proteome</keyword>
<dbReference type="STRING" id="1890683.A0A427YDC5"/>
<evidence type="ECO:0000256" key="2">
    <source>
        <dbReference type="ARBA" id="ARBA00022692"/>
    </source>
</evidence>
<feature type="region of interest" description="Disordered" evidence="7">
    <location>
        <begin position="201"/>
        <end position="221"/>
    </location>
</feature>
<evidence type="ECO:0008006" key="10">
    <source>
        <dbReference type="Google" id="ProtNLM"/>
    </source>
</evidence>
<dbReference type="AlphaFoldDB" id="A0A427YDC5"/>